<evidence type="ECO:0000313" key="1">
    <source>
        <dbReference type="EMBL" id="QHM71049.1"/>
    </source>
</evidence>
<dbReference type="Proteomes" id="UP000464053">
    <property type="component" value="Chromosome"/>
</dbReference>
<proteinExistence type="predicted"/>
<organism evidence="1 2">
    <name type="scientific">Mixta intestinalis</name>
    <dbReference type="NCBI Taxonomy" id="1615494"/>
    <lineage>
        <taxon>Bacteria</taxon>
        <taxon>Pseudomonadati</taxon>
        <taxon>Pseudomonadota</taxon>
        <taxon>Gammaproteobacteria</taxon>
        <taxon>Enterobacterales</taxon>
        <taxon>Erwiniaceae</taxon>
        <taxon>Mixta</taxon>
    </lineage>
</organism>
<accession>A0A6P1PYW4</accession>
<dbReference type="KEGG" id="mint:C7M51_01331"/>
<keyword evidence="2" id="KW-1185">Reference proteome</keyword>
<dbReference type="EMBL" id="CP028271">
    <property type="protein sequence ID" value="QHM71049.1"/>
    <property type="molecule type" value="Genomic_DNA"/>
</dbReference>
<dbReference type="AlphaFoldDB" id="A0A6P1PYW4"/>
<name>A0A6P1PYW4_9GAMM</name>
<protein>
    <submittedName>
        <fullName evidence="1">Uncharacterized protein</fullName>
    </submittedName>
</protein>
<gene>
    <name evidence="1" type="ORF">C7M51_01331</name>
</gene>
<evidence type="ECO:0000313" key="2">
    <source>
        <dbReference type="Proteomes" id="UP000464053"/>
    </source>
</evidence>
<reference evidence="1 2" key="1">
    <citation type="submission" date="2018-03" db="EMBL/GenBank/DDBJ databases">
        <title>Pantoea intestinalis SRCM103226 isolated form the mealworm.</title>
        <authorList>
            <person name="Jeong D.-Y."/>
            <person name="Kim J.W."/>
        </authorList>
    </citation>
    <scope>NUCLEOTIDE SEQUENCE [LARGE SCALE GENOMIC DNA]</scope>
    <source>
        <strain evidence="1 2">SRCM103226</strain>
    </source>
</reference>
<sequence length="34" mass="4294">MLWIVTAFLLWCIFGYIYNKIMDKNEEHQECYYD</sequence>